<organism evidence="5">
    <name type="scientific">uncultured Quadrisphaera sp</name>
    <dbReference type="NCBI Taxonomy" id="904978"/>
    <lineage>
        <taxon>Bacteria</taxon>
        <taxon>Bacillati</taxon>
        <taxon>Actinomycetota</taxon>
        <taxon>Actinomycetes</taxon>
        <taxon>Kineosporiales</taxon>
        <taxon>Kineosporiaceae</taxon>
        <taxon>Quadrisphaera</taxon>
        <taxon>environmental samples</taxon>
    </lineage>
</organism>
<dbReference type="GO" id="GO:0016757">
    <property type="term" value="F:glycosyltransferase activity"/>
    <property type="evidence" value="ECO:0007669"/>
    <property type="project" value="UniProtKB-KW"/>
</dbReference>
<dbReference type="AlphaFoldDB" id="A0A6J4Q683"/>
<name>A0A6J4Q683_9ACTN</name>
<evidence type="ECO:0000259" key="4">
    <source>
        <dbReference type="Pfam" id="PF13439"/>
    </source>
</evidence>
<evidence type="ECO:0000313" key="5">
    <source>
        <dbReference type="EMBL" id="CAA9431736.1"/>
    </source>
</evidence>
<dbReference type="Pfam" id="PF00534">
    <property type="entry name" value="Glycos_transf_1"/>
    <property type="match status" value="1"/>
</dbReference>
<feature type="domain" description="Glycosyl transferase family 1" evidence="3">
    <location>
        <begin position="215"/>
        <end position="367"/>
    </location>
</feature>
<sequence length="402" mass="41929">MAANEAPSLAAPRTTTGPGPGFGVVVVMRRLYENGGVRSTLRLVQQWSRAGVDVHLVALEHTRGVNAAPIPPDVLPEHPARPGTRRRYVLASGLWHVVRRALRADVVVAGQHHGAGLLVARVAASLTRRPFVTVVRSAPDLAIQRWVPPRLRAVTRAVHRSADRVVCITPGLVSAVHELGVRPERVAVALNGVEVERIAAAGSAPPPALPSGPGALVLGVGRLEGQKGFDVLVRAHAQVVAGGQPHRLLILGEGPDRAALEALAAELGVSGSVHLPGFADDPLPTMAAADLYCLPSRYEGFGQSLAEAMILGTPTVAADCVSGPRLLLADGAHGDLVPVDDVDALAAAIAAHLRDPDRLRAAAARGRVWAVEHLSIERAATDLLAVLADVGASRRRRGGRGA</sequence>
<keyword evidence="2" id="KW-0808">Transferase</keyword>
<accession>A0A6J4Q683</accession>
<evidence type="ECO:0000256" key="1">
    <source>
        <dbReference type="ARBA" id="ARBA00022676"/>
    </source>
</evidence>
<reference evidence="5" key="1">
    <citation type="submission" date="2020-02" db="EMBL/GenBank/DDBJ databases">
        <authorList>
            <person name="Meier V. D."/>
        </authorList>
    </citation>
    <scope>NUCLEOTIDE SEQUENCE</scope>
    <source>
        <strain evidence="5">AVDCRST_MAG35</strain>
    </source>
</reference>
<gene>
    <name evidence="5" type="ORF">AVDCRST_MAG35-2653</name>
</gene>
<protein>
    <recommendedName>
        <fullName evidence="6">Glycosyl transferase, group 1</fullName>
    </recommendedName>
</protein>
<dbReference type="PANTHER" id="PTHR12526">
    <property type="entry name" value="GLYCOSYLTRANSFERASE"/>
    <property type="match status" value="1"/>
</dbReference>
<dbReference type="EMBL" id="CADCUY010000529">
    <property type="protein sequence ID" value="CAA9431736.1"/>
    <property type="molecule type" value="Genomic_DNA"/>
</dbReference>
<dbReference type="CDD" id="cd03811">
    <property type="entry name" value="GT4_GT28_WabH-like"/>
    <property type="match status" value="1"/>
</dbReference>
<dbReference type="Gene3D" id="3.40.50.2000">
    <property type="entry name" value="Glycogen Phosphorylase B"/>
    <property type="match status" value="2"/>
</dbReference>
<dbReference type="InterPro" id="IPR001296">
    <property type="entry name" value="Glyco_trans_1"/>
</dbReference>
<evidence type="ECO:0008006" key="6">
    <source>
        <dbReference type="Google" id="ProtNLM"/>
    </source>
</evidence>
<proteinExistence type="predicted"/>
<evidence type="ECO:0000259" key="3">
    <source>
        <dbReference type="Pfam" id="PF00534"/>
    </source>
</evidence>
<dbReference type="InterPro" id="IPR028098">
    <property type="entry name" value="Glyco_trans_4-like_N"/>
</dbReference>
<dbReference type="SUPFAM" id="SSF53756">
    <property type="entry name" value="UDP-Glycosyltransferase/glycogen phosphorylase"/>
    <property type="match status" value="1"/>
</dbReference>
<keyword evidence="1" id="KW-0328">Glycosyltransferase</keyword>
<evidence type="ECO:0000256" key="2">
    <source>
        <dbReference type="ARBA" id="ARBA00022679"/>
    </source>
</evidence>
<feature type="domain" description="Glycosyltransferase subfamily 4-like N-terminal" evidence="4">
    <location>
        <begin position="34"/>
        <end position="197"/>
    </location>
</feature>
<dbReference type="Pfam" id="PF13439">
    <property type="entry name" value="Glyco_transf_4"/>
    <property type="match status" value="1"/>
</dbReference>